<evidence type="ECO:0000259" key="2">
    <source>
        <dbReference type="PROSITE" id="PS50041"/>
    </source>
</evidence>
<evidence type="ECO:0000313" key="3">
    <source>
        <dbReference type="EMBL" id="KAF5828053.1"/>
    </source>
</evidence>
<keyword evidence="4" id="KW-1185">Reference proteome</keyword>
<organism evidence="3 4">
    <name type="scientific">Dunaliella salina</name>
    <name type="common">Green alga</name>
    <name type="synonym">Protococcus salinus</name>
    <dbReference type="NCBI Taxonomy" id="3046"/>
    <lineage>
        <taxon>Eukaryota</taxon>
        <taxon>Viridiplantae</taxon>
        <taxon>Chlorophyta</taxon>
        <taxon>core chlorophytes</taxon>
        <taxon>Chlorophyceae</taxon>
        <taxon>CS clade</taxon>
        <taxon>Chlamydomonadales</taxon>
        <taxon>Dunaliellaceae</taxon>
        <taxon>Dunaliella</taxon>
    </lineage>
</organism>
<dbReference type="InterPro" id="IPR016187">
    <property type="entry name" value="CTDL_fold"/>
</dbReference>
<sequence>PFSPSPVSPPPSPFPPPVSPPPPSVEPVDDLDVGGNTFFFVGLPSFVPRRALKQAGQELTFQEADTACRERRGSLVTVESQTEQADTVQVLIQRFFSANDDYPGLQFWAGYRGINGNYVSFDGSQESVEYVRDVGNLPESFDSPVCVIGESVEQGDQLSYFTIAGCEERHPGLCKVSPCSECDTCVERWYKEYTSLNTGEIDFEDLCVELGYPASVCSEASFTIASSLSKNGTTFLEERPAAICNLLGDCNPSDDCLIRDPGETLSKDGSSYWIPEEIDYW</sequence>
<evidence type="ECO:0000256" key="1">
    <source>
        <dbReference type="SAM" id="MobiDB-lite"/>
    </source>
</evidence>
<reference evidence="3" key="1">
    <citation type="submission" date="2017-08" db="EMBL/GenBank/DDBJ databases">
        <authorList>
            <person name="Polle J.E."/>
            <person name="Barry K."/>
            <person name="Cushman J."/>
            <person name="Schmutz J."/>
            <person name="Tran D."/>
            <person name="Hathwaick L.T."/>
            <person name="Yim W.C."/>
            <person name="Jenkins J."/>
            <person name="Mckie-Krisberg Z.M."/>
            <person name="Prochnik S."/>
            <person name="Lindquist E."/>
            <person name="Dockter R.B."/>
            <person name="Adam C."/>
            <person name="Molina H."/>
            <person name="Bunkerborg J."/>
            <person name="Jin E."/>
            <person name="Buchheim M."/>
            <person name="Magnuson J."/>
        </authorList>
    </citation>
    <scope>NUCLEOTIDE SEQUENCE</scope>
    <source>
        <strain evidence="3">CCAP 19/18</strain>
    </source>
</reference>
<name>A0ABQ7G0B9_DUNSA</name>
<evidence type="ECO:0000313" key="4">
    <source>
        <dbReference type="Proteomes" id="UP000815325"/>
    </source>
</evidence>
<feature type="region of interest" description="Disordered" evidence="1">
    <location>
        <begin position="1"/>
        <end position="29"/>
    </location>
</feature>
<dbReference type="Proteomes" id="UP000815325">
    <property type="component" value="Unassembled WGS sequence"/>
</dbReference>
<dbReference type="Pfam" id="PF00059">
    <property type="entry name" value="Lectin_C"/>
    <property type="match status" value="1"/>
</dbReference>
<feature type="non-terminal residue" evidence="3">
    <location>
        <position position="1"/>
    </location>
</feature>
<dbReference type="SUPFAM" id="SSF56436">
    <property type="entry name" value="C-type lectin-like"/>
    <property type="match status" value="1"/>
</dbReference>
<dbReference type="EMBL" id="MU070372">
    <property type="protein sequence ID" value="KAF5828053.1"/>
    <property type="molecule type" value="Genomic_DNA"/>
</dbReference>
<accession>A0ABQ7G0B9</accession>
<dbReference type="InterPro" id="IPR016186">
    <property type="entry name" value="C-type_lectin-like/link_sf"/>
</dbReference>
<comment type="caution">
    <text evidence="3">The sequence shown here is derived from an EMBL/GenBank/DDBJ whole genome shotgun (WGS) entry which is preliminary data.</text>
</comment>
<feature type="domain" description="C-type lectin" evidence="2">
    <location>
        <begin position="60"/>
        <end position="175"/>
    </location>
</feature>
<dbReference type="Gene3D" id="3.10.100.10">
    <property type="entry name" value="Mannose-Binding Protein A, subunit A"/>
    <property type="match status" value="1"/>
</dbReference>
<dbReference type="InterPro" id="IPR001304">
    <property type="entry name" value="C-type_lectin-like"/>
</dbReference>
<proteinExistence type="predicted"/>
<feature type="compositionally biased region" description="Pro residues" evidence="1">
    <location>
        <begin position="1"/>
        <end position="25"/>
    </location>
</feature>
<dbReference type="CDD" id="cd00037">
    <property type="entry name" value="CLECT"/>
    <property type="match status" value="1"/>
</dbReference>
<protein>
    <recommendedName>
        <fullName evidence="2">C-type lectin domain-containing protein</fullName>
    </recommendedName>
</protein>
<dbReference type="PROSITE" id="PS50041">
    <property type="entry name" value="C_TYPE_LECTIN_2"/>
    <property type="match status" value="1"/>
</dbReference>
<gene>
    <name evidence="3" type="ORF">DUNSADRAFT_18294</name>
</gene>